<organism evidence="1 2">
    <name type="scientific">Candidatus Magasanikbacteria bacterium CG10_big_fil_rev_8_21_14_0_10_40_10</name>
    <dbReference type="NCBI Taxonomy" id="1974648"/>
    <lineage>
        <taxon>Bacteria</taxon>
        <taxon>Candidatus Magasanikiibacteriota</taxon>
    </lineage>
</organism>
<gene>
    <name evidence="1" type="ORF">COU31_03645</name>
</gene>
<dbReference type="Proteomes" id="UP000231183">
    <property type="component" value="Unassembled WGS sequence"/>
</dbReference>
<dbReference type="EMBL" id="PFBX01000040">
    <property type="protein sequence ID" value="PIT87299.1"/>
    <property type="molecule type" value="Genomic_DNA"/>
</dbReference>
<reference evidence="2" key="1">
    <citation type="submission" date="2017-09" db="EMBL/GenBank/DDBJ databases">
        <title>Depth-based differentiation of microbial function through sediment-hosted aquifers and enrichment of novel symbionts in the deep terrestrial subsurface.</title>
        <authorList>
            <person name="Probst A.J."/>
            <person name="Ladd B."/>
            <person name="Jarett J.K."/>
            <person name="Geller-Mcgrath D.E."/>
            <person name="Sieber C.M.K."/>
            <person name="Emerson J.B."/>
            <person name="Anantharaman K."/>
            <person name="Thomas B.C."/>
            <person name="Malmstrom R."/>
            <person name="Stieglmeier M."/>
            <person name="Klingl A."/>
            <person name="Woyke T."/>
            <person name="Ryan C.M."/>
            <person name="Banfield J.F."/>
        </authorList>
    </citation>
    <scope>NUCLEOTIDE SEQUENCE [LARGE SCALE GENOMIC DNA]</scope>
</reference>
<protein>
    <submittedName>
        <fullName evidence="1">Uncharacterized protein</fullName>
    </submittedName>
</protein>
<comment type="caution">
    <text evidence="1">The sequence shown here is derived from an EMBL/GenBank/DDBJ whole genome shotgun (WGS) entry which is preliminary data.</text>
</comment>
<dbReference type="AlphaFoldDB" id="A0A2M6W3C3"/>
<accession>A0A2M6W3C3</accession>
<evidence type="ECO:0000313" key="2">
    <source>
        <dbReference type="Proteomes" id="UP000231183"/>
    </source>
</evidence>
<name>A0A2M6W3C3_9BACT</name>
<evidence type="ECO:0000313" key="1">
    <source>
        <dbReference type="EMBL" id="PIT87299.1"/>
    </source>
</evidence>
<proteinExistence type="predicted"/>
<sequence>MTYIQVTENLLDKEYVIVGTLKQSATLRECPNVGCDVIRYYAETATMPIIAVGDDDKWFQVTPKDDYGYLLNGYISAGLFVNSEEIITNFSEMKVVEVRATAENSQNSSEGDQLGTNKIHNMLRGSGTWLLNLFKKLFNR</sequence>